<organism evidence="1 2">
    <name type="scientific">Pseudomonas fluorescens</name>
    <dbReference type="NCBI Taxonomy" id="294"/>
    <lineage>
        <taxon>Bacteria</taxon>
        <taxon>Pseudomonadati</taxon>
        <taxon>Pseudomonadota</taxon>
        <taxon>Gammaproteobacteria</taxon>
        <taxon>Pseudomonadales</taxon>
        <taxon>Pseudomonadaceae</taxon>
        <taxon>Pseudomonas</taxon>
    </lineage>
</organism>
<accession>A0A3M3XTR0</accession>
<sequence>MSLNIVHAKLSILIVLYKRHYKDSAAITTLLNNRVRFQAHGISVDFYVWNNTPSCSPALSSERLTWLEGDNDGLPHVYNRVADMAFTNGATHFMISDDDTDYASQDYVDALSTALKYEATSAPHSFGVMLPKIYSRETLISPGRRVWFFGRLSEHVDSGMNASVNKLAINSGVIFNKSCYERMSPLFDERLKFYATDTAFFVRYESYYSHFYVLDTVLQHDLSEHTSDSAERAVFRFQEMIRGFRVIFERRGYLFHCVMEMYLLVASLRKSLSYKSTGFLRSYISSFRGKK</sequence>
<protein>
    <submittedName>
        <fullName evidence="1">Glycosyltransferase</fullName>
    </submittedName>
</protein>
<dbReference type="EMBL" id="LS483372">
    <property type="protein sequence ID" value="SQF90487.1"/>
    <property type="molecule type" value="Genomic_DNA"/>
</dbReference>
<dbReference type="InterPro" id="IPR029044">
    <property type="entry name" value="Nucleotide-diphossugar_trans"/>
</dbReference>
<dbReference type="GO" id="GO:0016740">
    <property type="term" value="F:transferase activity"/>
    <property type="evidence" value="ECO:0007669"/>
    <property type="project" value="UniProtKB-KW"/>
</dbReference>
<dbReference type="Proteomes" id="UP000248640">
    <property type="component" value="Chromosome 1"/>
</dbReference>
<name>A0A3M3XTR0_PSEFL</name>
<keyword evidence="1" id="KW-0808">Transferase</keyword>
<gene>
    <name evidence="1" type="ORF">NCTC10038_01885</name>
</gene>
<proteinExistence type="predicted"/>
<dbReference type="AlphaFoldDB" id="A0A3M3XTR0"/>
<reference evidence="1 2" key="1">
    <citation type="submission" date="2018-06" db="EMBL/GenBank/DDBJ databases">
        <authorList>
            <consortium name="Pathogen Informatics"/>
            <person name="Doyle S."/>
        </authorList>
    </citation>
    <scope>NUCLEOTIDE SEQUENCE [LARGE SCALE GENOMIC DNA]</scope>
    <source>
        <strain evidence="1 2">NCTC10038</strain>
    </source>
</reference>
<dbReference type="SUPFAM" id="SSF53448">
    <property type="entry name" value="Nucleotide-diphospho-sugar transferases"/>
    <property type="match status" value="1"/>
</dbReference>
<dbReference type="GeneID" id="61637846"/>
<evidence type="ECO:0000313" key="1">
    <source>
        <dbReference type="EMBL" id="SQF90487.1"/>
    </source>
</evidence>
<evidence type="ECO:0000313" key="2">
    <source>
        <dbReference type="Proteomes" id="UP000248640"/>
    </source>
</evidence>
<dbReference type="RefSeq" id="WP_141125151.1">
    <property type="nucleotide sequence ID" value="NZ_CBCRXZ010000009.1"/>
</dbReference>